<dbReference type="Proteomes" id="UP000789508">
    <property type="component" value="Unassembled WGS sequence"/>
</dbReference>
<comment type="caution">
    <text evidence="2">The sequence shown here is derived from an EMBL/GenBank/DDBJ whole genome shotgun (WGS) entry which is preliminary data.</text>
</comment>
<gene>
    <name evidence="2" type="ORF">ALEPTO_LOCUS8578</name>
</gene>
<accession>A0A9N9CSN8</accession>
<reference evidence="2" key="1">
    <citation type="submission" date="2021-06" db="EMBL/GenBank/DDBJ databases">
        <authorList>
            <person name="Kallberg Y."/>
            <person name="Tangrot J."/>
            <person name="Rosling A."/>
        </authorList>
    </citation>
    <scope>NUCLEOTIDE SEQUENCE</scope>
    <source>
        <strain evidence="2">FL130A</strain>
    </source>
</reference>
<dbReference type="EMBL" id="CAJVPS010005106">
    <property type="protein sequence ID" value="CAG8611423.1"/>
    <property type="molecule type" value="Genomic_DNA"/>
</dbReference>
<feature type="region of interest" description="Disordered" evidence="1">
    <location>
        <begin position="1"/>
        <end position="108"/>
    </location>
</feature>
<evidence type="ECO:0000313" key="2">
    <source>
        <dbReference type="EMBL" id="CAG8611423.1"/>
    </source>
</evidence>
<keyword evidence="3" id="KW-1185">Reference proteome</keyword>
<feature type="compositionally biased region" description="Pro residues" evidence="1">
    <location>
        <begin position="26"/>
        <end position="36"/>
    </location>
</feature>
<protein>
    <submittedName>
        <fullName evidence="2">12607_t:CDS:1</fullName>
    </submittedName>
</protein>
<name>A0A9N9CSN8_9GLOM</name>
<feature type="non-terminal residue" evidence="2">
    <location>
        <position position="317"/>
    </location>
</feature>
<dbReference type="OrthoDB" id="2275718at2759"/>
<feature type="compositionally biased region" description="Low complexity" evidence="1">
    <location>
        <begin position="76"/>
        <end position="92"/>
    </location>
</feature>
<feature type="compositionally biased region" description="Basic and acidic residues" evidence="1">
    <location>
        <begin position="1"/>
        <end position="15"/>
    </location>
</feature>
<proteinExistence type="predicted"/>
<feature type="compositionally biased region" description="Polar residues" evidence="1">
    <location>
        <begin position="40"/>
        <end position="66"/>
    </location>
</feature>
<sequence length="317" mass="34917">ELKKPEIKIEEEKSSPESADTKSPSLSPPDQPPPEKPMSVNTNDKVSQSLSVSKTPAITPTNSQFKLNVRASEWRPNPNAATFTPTTPTSSTGDKRSPGSSPFFGNRQLKKSPVSLKDSFSPFQKGKLPNPSTIPPTWPFGARPFRHQFTVTNAFEDDIYNQAAMTQSFGFTYPVAPPFRYPAAAQYVSVPPLTMQQAAPMPYMQPSFVPSVPFTTPPIPAANGAPPTMYNPQMSSVMPPQHFNPQGFPSPGRSPMVPAGMHPQMYYQNPHAMPPMMRYPHDGIPVHVPPNGVMMSQRPMMMEPHYVQQPETPMGNN</sequence>
<evidence type="ECO:0000313" key="3">
    <source>
        <dbReference type="Proteomes" id="UP000789508"/>
    </source>
</evidence>
<organism evidence="2 3">
    <name type="scientific">Ambispora leptoticha</name>
    <dbReference type="NCBI Taxonomy" id="144679"/>
    <lineage>
        <taxon>Eukaryota</taxon>
        <taxon>Fungi</taxon>
        <taxon>Fungi incertae sedis</taxon>
        <taxon>Mucoromycota</taxon>
        <taxon>Glomeromycotina</taxon>
        <taxon>Glomeromycetes</taxon>
        <taxon>Archaeosporales</taxon>
        <taxon>Ambisporaceae</taxon>
        <taxon>Ambispora</taxon>
    </lineage>
</organism>
<evidence type="ECO:0000256" key="1">
    <source>
        <dbReference type="SAM" id="MobiDB-lite"/>
    </source>
</evidence>
<dbReference type="AlphaFoldDB" id="A0A9N9CSN8"/>